<accession>A0ABT0I0V0</accession>
<dbReference type="EMBL" id="JAJIAO010000002">
    <property type="protein sequence ID" value="MCK8624466.1"/>
    <property type="molecule type" value="Genomic_DNA"/>
</dbReference>
<sequence length="107" mass="12624">MISIKGKYEVHRYVGVPVESDASGQYIVKKDENGEYKFHNWRTGKHTKGKFKQLGQLFLTENNMMVAVVAVYDVKFNHRHEYTPLQRFTTEYVDDQLLKELKKELNV</sequence>
<dbReference type="InterPro" id="IPR056088">
    <property type="entry name" value="DUF7671"/>
</dbReference>
<gene>
    <name evidence="2" type="ORF">LNP07_02950</name>
</gene>
<evidence type="ECO:0000259" key="1">
    <source>
        <dbReference type="Pfam" id="PF24710"/>
    </source>
</evidence>
<keyword evidence="3" id="KW-1185">Reference proteome</keyword>
<protein>
    <recommendedName>
        <fullName evidence="1">DUF7671 domain-containing protein</fullName>
    </recommendedName>
</protein>
<feature type="domain" description="DUF7671" evidence="1">
    <location>
        <begin position="5"/>
        <end position="101"/>
    </location>
</feature>
<dbReference type="Proteomes" id="UP001522905">
    <property type="component" value="Unassembled WGS sequence"/>
</dbReference>
<organism evidence="2 3">
    <name type="scientific">Apilactobacillus xinyiensis</name>
    <dbReference type="NCBI Taxonomy" id="2841032"/>
    <lineage>
        <taxon>Bacteria</taxon>
        <taxon>Bacillati</taxon>
        <taxon>Bacillota</taxon>
        <taxon>Bacilli</taxon>
        <taxon>Lactobacillales</taxon>
        <taxon>Lactobacillaceae</taxon>
        <taxon>Apilactobacillus</taxon>
    </lineage>
</organism>
<reference evidence="2 3" key="1">
    <citation type="submission" date="2021-11" db="EMBL/GenBank/DDBJ databases">
        <title>Comparative genomics of bee honey and flower isolates.</title>
        <authorList>
            <person name="Bechtner J.D."/>
            <person name="Gallus M.K."/>
            <person name="Ehrmann M."/>
        </authorList>
    </citation>
    <scope>NUCLEOTIDE SEQUENCE [LARGE SCALE GENOMIC DNA]</scope>
    <source>
        <strain evidence="2 3">M161</strain>
    </source>
</reference>
<comment type="caution">
    <text evidence="2">The sequence shown here is derived from an EMBL/GenBank/DDBJ whole genome shotgun (WGS) entry which is preliminary data.</text>
</comment>
<proteinExistence type="predicted"/>
<evidence type="ECO:0000313" key="2">
    <source>
        <dbReference type="EMBL" id="MCK8624466.1"/>
    </source>
</evidence>
<evidence type="ECO:0000313" key="3">
    <source>
        <dbReference type="Proteomes" id="UP001522905"/>
    </source>
</evidence>
<dbReference type="Pfam" id="PF24710">
    <property type="entry name" value="DUF7671"/>
    <property type="match status" value="1"/>
</dbReference>
<name>A0ABT0I0V0_9LACO</name>